<evidence type="ECO:0000313" key="4">
    <source>
        <dbReference type="Proteomes" id="UP000199727"/>
    </source>
</evidence>
<dbReference type="Proteomes" id="UP000199727">
    <property type="component" value="Unassembled WGS sequence"/>
</dbReference>
<feature type="transmembrane region" description="Helical" evidence="2">
    <location>
        <begin position="227"/>
        <end position="247"/>
    </location>
</feature>
<name>A0A854Q9S2_CRYNE</name>
<keyword evidence="2" id="KW-0472">Membrane</keyword>
<keyword evidence="2" id="KW-1133">Transmembrane helix</keyword>
<gene>
    <name evidence="3" type="ORF">C361_07071</name>
</gene>
<dbReference type="OrthoDB" id="2570167at2759"/>
<sequence length="447" mass="50597">MSPVMRLFGNARKDQERDGTWTALADEEAGAKRKGSKGNSSYQSMEAQAGQSSSKLQPKIDGANDLDTQPFVATIPEFSKGKLLLWRLSIILPFLVAGCLLYLLTCSASSWRANWGSIKIELPSTEFEDLYASGSTIIRHSSNSTSSRRDYANHVSAKPIHNKRVNDTGNALGGYLSLNMWGWCLKSIEQTTAIMCSSESMWFNMDDLVDSSSIHSRELIQDTFNPFLVHALIVHGFAMLSTMLALIPIALNTWRILRAQKPKINTSWFENITLSLASILCLVSWIVNRCLQASVSSKLPDYSVDAGLASIIMGVLSILLAATFLISAVPCLYLHMRRQNQLLKYWMNLEDYDEAVARQHSSEEAVKGNDKNYDMDNKGRATRRPRPRGLRDHRLTKMIFGGGYDDSKKRKDKSCRQEEQASQRHRGSRSRRRDRRKYGHRRRHSRR</sequence>
<dbReference type="EMBL" id="AMKT01000115">
    <property type="protein sequence ID" value="OXG09887.1"/>
    <property type="molecule type" value="Genomic_DNA"/>
</dbReference>
<evidence type="ECO:0000256" key="1">
    <source>
        <dbReference type="SAM" id="MobiDB-lite"/>
    </source>
</evidence>
<feature type="region of interest" description="Disordered" evidence="1">
    <location>
        <begin position="1"/>
        <end position="60"/>
    </location>
</feature>
<feature type="compositionally biased region" description="Basic residues" evidence="1">
    <location>
        <begin position="423"/>
        <end position="447"/>
    </location>
</feature>
<feature type="region of interest" description="Disordered" evidence="1">
    <location>
        <begin position="360"/>
        <end position="447"/>
    </location>
</feature>
<feature type="compositionally biased region" description="Polar residues" evidence="1">
    <location>
        <begin position="37"/>
        <end position="56"/>
    </location>
</feature>
<proteinExistence type="predicted"/>
<feature type="transmembrane region" description="Helical" evidence="2">
    <location>
        <begin position="84"/>
        <end position="104"/>
    </location>
</feature>
<feature type="compositionally biased region" description="Basic and acidic residues" evidence="1">
    <location>
        <begin position="405"/>
        <end position="422"/>
    </location>
</feature>
<dbReference type="AlphaFoldDB" id="A0A854Q9S2"/>
<evidence type="ECO:0000313" key="3">
    <source>
        <dbReference type="EMBL" id="OXG09887.1"/>
    </source>
</evidence>
<accession>A0A854Q9S2</accession>
<reference evidence="3 4" key="1">
    <citation type="submission" date="2017-06" db="EMBL/GenBank/DDBJ databases">
        <title>Global population genomics of the pathogenic fungus Cryptococcus neoformans var. grubii.</title>
        <authorList>
            <person name="Cuomo C."/>
            <person name="Litvintseva A."/>
            <person name="Chen Y."/>
            <person name="Young S."/>
            <person name="Zeng Q."/>
            <person name="Chapman S."/>
            <person name="Gujja S."/>
            <person name="Saif S."/>
            <person name="Birren B."/>
        </authorList>
    </citation>
    <scope>NUCLEOTIDE SEQUENCE [LARGE SCALE GENOMIC DNA]</scope>
    <source>
        <strain evidence="3 4">Tu259-1</strain>
    </source>
</reference>
<feature type="compositionally biased region" description="Basic and acidic residues" evidence="1">
    <location>
        <begin position="360"/>
        <end position="379"/>
    </location>
</feature>
<protein>
    <submittedName>
        <fullName evidence="3">Uncharacterized protein</fullName>
    </submittedName>
</protein>
<feature type="transmembrane region" description="Helical" evidence="2">
    <location>
        <begin position="268"/>
        <end position="287"/>
    </location>
</feature>
<organism evidence="3 4">
    <name type="scientific">Cryptococcus neoformans Tu259-1</name>
    <dbReference type="NCBI Taxonomy" id="1230072"/>
    <lineage>
        <taxon>Eukaryota</taxon>
        <taxon>Fungi</taxon>
        <taxon>Dikarya</taxon>
        <taxon>Basidiomycota</taxon>
        <taxon>Agaricomycotina</taxon>
        <taxon>Tremellomycetes</taxon>
        <taxon>Tremellales</taxon>
        <taxon>Cryptococcaceae</taxon>
        <taxon>Cryptococcus</taxon>
        <taxon>Cryptococcus neoformans species complex</taxon>
    </lineage>
</organism>
<evidence type="ECO:0000256" key="2">
    <source>
        <dbReference type="SAM" id="Phobius"/>
    </source>
</evidence>
<comment type="caution">
    <text evidence="3">The sequence shown here is derived from an EMBL/GenBank/DDBJ whole genome shotgun (WGS) entry which is preliminary data.</text>
</comment>
<keyword evidence="2" id="KW-0812">Transmembrane</keyword>
<feature type="transmembrane region" description="Helical" evidence="2">
    <location>
        <begin position="307"/>
        <end position="334"/>
    </location>
</feature>